<proteinExistence type="predicted"/>
<comment type="caution">
    <text evidence="2">The sequence shown here is derived from an EMBL/GenBank/DDBJ whole genome shotgun (WGS) entry which is preliminary data.</text>
</comment>
<feature type="transmembrane region" description="Helical" evidence="1">
    <location>
        <begin position="123"/>
        <end position="141"/>
    </location>
</feature>
<feature type="transmembrane region" description="Helical" evidence="1">
    <location>
        <begin position="85"/>
        <end position="111"/>
    </location>
</feature>
<feature type="transmembrane region" description="Helical" evidence="1">
    <location>
        <begin position="268"/>
        <end position="299"/>
    </location>
</feature>
<feature type="transmembrane region" description="Helical" evidence="1">
    <location>
        <begin position="229"/>
        <end position="247"/>
    </location>
</feature>
<dbReference type="EMBL" id="JBBPFD010000013">
    <property type="protein sequence ID" value="KAK7901888.1"/>
    <property type="molecule type" value="Genomic_DNA"/>
</dbReference>
<dbReference type="AlphaFoldDB" id="A0AAW0NKT5"/>
<evidence type="ECO:0000256" key="1">
    <source>
        <dbReference type="SAM" id="Phobius"/>
    </source>
</evidence>
<keyword evidence="1" id="KW-1133">Transmembrane helix</keyword>
<keyword evidence="1" id="KW-0812">Transmembrane</keyword>
<name>A0AAW0NKT5_9GOBI</name>
<feature type="transmembrane region" description="Helical" evidence="1">
    <location>
        <begin position="191"/>
        <end position="209"/>
    </location>
</feature>
<feature type="transmembrane region" description="Helical" evidence="1">
    <location>
        <begin position="161"/>
        <end position="179"/>
    </location>
</feature>
<feature type="transmembrane region" description="Helical" evidence="1">
    <location>
        <begin position="48"/>
        <end position="65"/>
    </location>
</feature>
<dbReference type="Proteomes" id="UP001460270">
    <property type="component" value="Unassembled WGS sequence"/>
</dbReference>
<sequence>MFNIIMRFFCGKNSHSQNEYSKCKKSSARLKQGWGVLLLKRLFSSPSLKPLVPTLCVLLFVIYGLGDKLHNFVAGIFIPQYHYPYAAALCFGQVVISLLFLNLLHLLGAVSLQSYSRVLGEKLLVPSICSSVYGVLSMWAHTSSSNSVLSSILKLPSPLSTHVSVLISFFSGTTLVITVSRGVSGVNFLEYIYAPLALILFSVSLIWLAKVSEVERKHPPNAQASAVDIYYAHLVNQSVIVGILWLLHPDNPWHVLRQSSWQNLLFHGYLLAILLLKMALNFVVGITALCFSPLAAAVLHSAYQLVLPFLQLL</sequence>
<keyword evidence="1" id="KW-0472">Membrane</keyword>
<protein>
    <submittedName>
        <fullName evidence="2">Uncharacterized protein</fullName>
    </submittedName>
</protein>
<evidence type="ECO:0000313" key="2">
    <source>
        <dbReference type="EMBL" id="KAK7901888.1"/>
    </source>
</evidence>
<keyword evidence="3" id="KW-1185">Reference proteome</keyword>
<evidence type="ECO:0000313" key="3">
    <source>
        <dbReference type="Proteomes" id="UP001460270"/>
    </source>
</evidence>
<gene>
    <name evidence="2" type="ORF">WMY93_018657</name>
</gene>
<reference evidence="3" key="1">
    <citation type="submission" date="2024-04" db="EMBL/GenBank/DDBJ databases">
        <title>Salinicola lusitanus LLJ914,a marine bacterium isolated from the Okinawa Trough.</title>
        <authorList>
            <person name="Li J."/>
        </authorList>
    </citation>
    <scope>NUCLEOTIDE SEQUENCE [LARGE SCALE GENOMIC DNA]</scope>
</reference>
<accession>A0AAW0NKT5</accession>
<organism evidence="2 3">
    <name type="scientific">Mugilogobius chulae</name>
    <name type="common">yellowstripe goby</name>
    <dbReference type="NCBI Taxonomy" id="88201"/>
    <lineage>
        <taxon>Eukaryota</taxon>
        <taxon>Metazoa</taxon>
        <taxon>Chordata</taxon>
        <taxon>Craniata</taxon>
        <taxon>Vertebrata</taxon>
        <taxon>Euteleostomi</taxon>
        <taxon>Actinopterygii</taxon>
        <taxon>Neopterygii</taxon>
        <taxon>Teleostei</taxon>
        <taxon>Neoteleostei</taxon>
        <taxon>Acanthomorphata</taxon>
        <taxon>Gobiaria</taxon>
        <taxon>Gobiiformes</taxon>
        <taxon>Gobioidei</taxon>
        <taxon>Gobiidae</taxon>
        <taxon>Gobionellinae</taxon>
        <taxon>Mugilogobius</taxon>
    </lineage>
</organism>